<dbReference type="OrthoDB" id="10495028at2759"/>
<evidence type="ECO:0000256" key="1">
    <source>
        <dbReference type="SAM" id="MobiDB-lite"/>
    </source>
</evidence>
<feature type="region of interest" description="Disordered" evidence="1">
    <location>
        <begin position="1"/>
        <end position="35"/>
    </location>
</feature>
<reference evidence="2 3" key="1">
    <citation type="submission" date="2018-11" db="EMBL/GenBank/DDBJ databases">
        <title>Genome sequence of Saitozyma podzolica DSM 27192.</title>
        <authorList>
            <person name="Aliyu H."/>
            <person name="Gorte O."/>
            <person name="Ochsenreither K."/>
        </authorList>
    </citation>
    <scope>NUCLEOTIDE SEQUENCE [LARGE SCALE GENOMIC DNA]</scope>
    <source>
        <strain evidence="2 3">DSM 27192</strain>
    </source>
</reference>
<dbReference type="EMBL" id="RSCD01000006">
    <property type="protein sequence ID" value="RSH92470.1"/>
    <property type="molecule type" value="Genomic_DNA"/>
</dbReference>
<comment type="caution">
    <text evidence="2">The sequence shown here is derived from an EMBL/GenBank/DDBJ whole genome shotgun (WGS) entry which is preliminary data.</text>
</comment>
<feature type="compositionally biased region" description="Acidic residues" evidence="1">
    <location>
        <begin position="143"/>
        <end position="166"/>
    </location>
</feature>
<feature type="region of interest" description="Disordered" evidence="1">
    <location>
        <begin position="52"/>
        <end position="72"/>
    </location>
</feature>
<gene>
    <name evidence="2" type="ORF">EHS25_008886</name>
</gene>
<dbReference type="Proteomes" id="UP000279259">
    <property type="component" value="Unassembled WGS sequence"/>
</dbReference>
<dbReference type="AlphaFoldDB" id="A0A427YN42"/>
<evidence type="ECO:0000313" key="2">
    <source>
        <dbReference type="EMBL" id="RSH92470.1"/>
    </source>
</evidence>
<accession>A0A427YN42</accession>
<proteinExistence type="predicted"/>
<feature type="region of interest" description="Disordered" evidence="1">
    <location>
        <begin position="143"/>
        <end position="184"/>
    </location>
</feature>
<keyword evidence="3" id="KW-1185">Reference proteome</keyword>
<sequence>MPSGEQSVPLGKDSEDWASVRLSQGYSPEGKMGEDLAGDFLRHTTTEHRLIADSSTHSAEPEIASPSAVESTTQEVTYKEQYTTLAKIIALSELKKYLDSLPTIESVLGWYEGRSGVQRVISVDHLVHLVENGEDLMTVYETSEEGEEGDGCIGDTLEEGEGEDECVGEKPKEDQDGWERGEGSSARVLARALIHSDWIGPDEEERRRREDSAREGALEFMLSWRSRLGGRIGLADKADAESATK</sequence>
<evidence type="ECO:0000313" key="3">
    <source>
        <dbReference type="Proteomes" id="UP000279259"/>
    </source>
</evidence>
<protein>
    <submittedName>
        <fullName evidence="2">Uncharacterized protein</fullName>
    </submittedName>
</protein>
<organism evidence="2 3">
    <name type="scientific">Saitozyma podzolica</name>
    <dbReference type="NCBI Taxonomy" id="1890683"/>
    <lineage>
        <taxon>Eukaryota</taxon>
        <taxon>Fungi</taxon>
        <taxon>Dikarya</taxon>
        <taxon>Basidiomycota</taxon>
        <taxon>Agaricomycotina</taxon>
        <taxon>Tremellomycetes</taxon>
        <taxon>Tremellales</taxon>
        <taxon>Trimorphomycetaceae</taxon>
        <taxon>Saitozyma</taxon>
    </lineage>
</organism>
<feature type="compositionally biased region" description="Basic and acidic residues" evidence="1">
    <location>
        <begin position="167"/>
        <end position="182"/>
    </location>
</feature>
<name>A0A427YN42_9TREE</name>